<dbReference type="FunFam" id="1.10.510.10:FF:000945">
    <property type="entry name" value="Uncharacterized protein"/>
    <property type="match status" value="1"/>
</dbReference>
<dbReference type="PROSITE" id="PS00107">
    <property type="entry name" value="PROTEIN_KINASE_ATP"/>
    <property type="match status" value="1"/>
</dbReference>
<dbReference type="InterPro" id="IPR008271">
    <property type="entry name" value="Ser/Thr_kinase_AS"/>
</dbReference>
<dbReference type="GO" id="GO:0005524">
    <property type="term" value="F:ATP binding"/>
    <property type="evidence" value="ECO:0007669"/>
    <property type="project" value="UniProtKB-UniRule"/>
</dbReference>
<feature type="compositionally biased region" description="Low complexity" evidence="4">
    <location>
        <begin position="7"/>
        <end position="20"/>
    </location>
</feature>
<dbReference type="KEGG" id="tet:TTHERM_00500860"/>
<gene>
    <name evidence="6" type="ORF">TTHERM_00500860</name>
</gene>
<protein>
    <submittedName>
        <fullName evidence="6">Serine/Threonine kinase domain protein</fullName>
    </submittedName>
</protein>
<dbReference type="Gene3D" id="1.10.510.10">
    <property type="entry name" value="Transferase(Phosphotransferase) domain 1"/>
    <property type="match status" value="1"/>
</dbReference>
<reference evidence="7" key="1">
    <citation type="journal article" date="2006" name="PLoS Biol.">
        <title>Macronuclear genome sequence of the ciliate Tetrahymena thermophila, a model eukaryote.</title>
        <authorList>
            <person name="Eisen J.A."/>
            <person name="Coyne R.S."/>
            <person name="Wu M."/>
            <person name="Wu D."/>
            <person name="Thiagarajan M."/>
            <person name="Wortman J.R."/>
            <person name="Badger J.H."/>
            <person name="Ren Q."/>
            <person name="Amedeo P."/>
            <person name="Jones K.M."/>
            <person name="Tallon L.J."/>
            <person name="Delcher A.L."/>
            <person name="Salzberg S.L."/>
            <person name="Silva J.C."/>
            <person name="Haas B.J."/>
            <person name="Majoros W.H."/>
            <person name="Farzad M."/>
            <person name="Carlton J.M."/>
            <person name="Smith R.K. Jr."/>
            <person name="Garg J."/>
            <person name="Pearlman R.E."/>
            <person name="Karrer K.M."/>
            <person name="Sun L."/>
            <person name="Manning G."/>
            <person name="Elde N.C."/>
            <person name="Turkewitz A.P."/>
            <person name="Asai D.J."/>
            <person name="Wilkes D.E."/>
            <person name="Wang Y."/>
            <person name="Cai H."/>
            <person name="Collins K."/>
            <person name="Stewart B.A."/>
            <person name="Lee S.R."/>
            <person name="Wilamowska K."/>
            <person name="Weinberg Z."/>
            <person name="Ruzzo W.L."/>
            <person name="Wloga D."/>
            <person name="Gaertig J."/>
            <person name="Frankel J."/>
            <person name="Tsao C.-C."/>
            <person name="Gorovsky M.A."/>
            <person name="Keeling P.J."/>
            <person name="Waller R.F."/>
            <person name="Patron N.J."/>
            <person name="Cherry J.M."/>
            <person name="Stover N.A."/>
            <person name="Krieger C.J."/>
            <person name="del Toro C."/>
            <person name="Ryder H.F."/>
            <person name="Williamson S.C."/>
            <person name="Barbeau R.A."/>
            <person name="Hamilton E.P."/>
            <person name="Orias E."/>
        </authorList>
    </citation>
    <scope>NUCLEOTIDE SEQUENCE [LARGE SCALE GENOMIC DNA]</scope>
    <source>
        <strain evidence="7">SB210</strain>
    </source>
</reference>
<dbReference type="Pfam" id="PF00069">
    <property type="entry name" value="Pkinase"/>
    <property type="match status" value="1"/>
</dbReference>
<sequence length="715" mass="82844">MNKDVIQSPNSMQSQQMQSSLTDSIETRSSKSISDTSNKNYSFDYSGCQMHCQLYIKGLMTKKKVNMYFHQNQIILSNEAYAKKPKRIIQLGFYDIVKWVVQKSDTQLTYTGMILTIRKEKEDKTFEKIEDFEFIGDSIILEQVKDYLRRYIFQTRIQDEYIIQAQIGKGNYARVFSARHRQTGSKIALKCFEKEKLRKTENGYKSLEKEIKIMQTVGSHPNLLEFIGSYEGENTYYVAMGLIEGNSLYNEIKKRKDEKFPIQKIKSFIQQIISGVLHFQKYGVMHRDLKPENIMFKRKENLDELVIVDFGLAEFENEPQYLFSKCGTPGYVAPEVANYKEELQNRYTTKCDMFSVGVILHTLLYHSSVFYGKKFNDVLLKNKECKIDFNSKLYENTSERTMNFMKGLLEKDPIKRLSAQQALNHEFFYDIDEDETQQIRKKAGSWNISAPKLEQDEIVVNVQQTEQQSPGLNNNNNKQAGSLRKRACTSQIQQQLKNNLLNIPSLGSGQTQNNEAAINSFNNALSQEQISTSFHHNIYNMFQSNMTNSVAKGNNQQSDGKSNIMESAKLSIELGSSPYMQPMNPEMVSSSDQKKQIQLNKVQEEEEDTESPNIRKKMKLVPKDFKIGILQHLEKQQSDTIVEVEKELDSILKLSKLNSQQNKNQKESDIKVSEQNESQEIDRSLDLDEQDKKQHLEKLNLDLPNNQHQEIQEIK</sequence>
<feature type="region of interest" description="Disordered" evidence="4">
    <location>
        <begin position="1"/>
        <end position="36"/>
    </location>
</feature>
<dbReference type="Proteomes" id="UP000009168">
    <property type="component" value="Unassembled WGS sequence"/>
</dbReference>
<feature type="compositionally biased region" description="Basic and acidic residues" evidence="4">
    <location>
        <begin position="664"/>
        <end position="700"/>
    </location>
</feature>
<evidence type="ECO:0000313" key="7">
    <source>
        <dbReference type="Proteomes" id="UP000009168"/>
    </source>
</evidence>
<dbReference type="RefSeq" id="XP_001022245.2">
    <property type="nucleotide sequence ID" value="XM_001022245.2"/>
</dbReference>
<dbReference type="PROSITE" id="PS00108">
    <property type="entry name" value="PROTEIN_KINASE_ST"/>
    <property type="match status" value="1"/>
</dbReference>
<evidence type="ECO:0000256" key="2">
    <source>
        <dbReference type="ARBA" id="ARBA00022840"/>
    </source>
</evidence>
<evidence type="ECO:0000256" key="4">
    <source>
        <dbReference type="SAM" id="MobiDB-lite"/>
    </source>
</evidence>
<accession>I7LWJ4</accession>
<evidence type="ECO:0000313" key="6">
    <source>
        <dbReference type="EMBL" id="EAS02000.2"/>
    </source>
</evidence>
<dbReference type="SUPFAM" id="SSF56112">
    <property type="entry name" value="Protein kinase-like (PK-like)"/>
    <property type="match status" value="1"/>
</dbReference>
<dbReference type="GeneID" id="7825596"/>
<keyword evidence="6" id="KW-0808">Transferase</keyword>
<dbReference type="Gene3D" id="3.30.200.20">
    <property type="entry name" value="Phosphorylase Kinase, domain 1"/>
    <property type="match status" value="1"/>
</dbReference>
<dbReference type="InterPro" id="IPR011009">
    <property type="entry name" value="Kinase-like_dom_sf"/>
</dbReference>
<evidence type="ECO:0000256" key="3">
    <source>
        <dbReference type="PROSITE-ProRule" id="PRU10141"/>
    </source>
</evidence>
<dbReference type="OrthoDB" id="310217at2759"/>
<organism evidence="6 7">
    <name type="scientific">Tetrahymena thermophila (strain SB210)</name>
    <dbReference type="NCBI Taxonomy" id="312017"/>
    <lineage>
        <taxon>Eukaryota</taxon>
        <taxon>Sar</taxon>
        <taxon>Alveolata</taxon>
        <taxon>Ciliophora</taxon>
        <taxon>Intramacronucleata</taxon>
        <taxon>Oligohymenophorea</taxon>
        <taxon>Hymenostomatida</taxon>
        <taxon>Tetrahymenina</taxon>
        <taxon>Tetrahymenidae</taxon>
        <taxon>Tetrahymena</taxon>
    </lineage>
</organism>
<feature type="region of interest" description="Disordered" evidence="4">
    <location>
        <begin position="659"/>
        <end position="715"/>
    </location>
</feature>
<dbReference type="AlphaFoldDB" id="I7LWJ4"/>
<dbReference type="InParanoid" id="I7LWJ4"/>
<proteinExistence type="predicted"/>
<keyword evidence="7" id="KW-1185">Reference proteome</keyword>
<dbReference type="EMBL" id="GG662548">
    <property type="protein sequence ID" value="EAS02000.2"/>
    <property type="molecule type" value="Genomic_DNA"/>
</dbReference>
<dbReference type="PANTHER" id="PTHR24347">
    <property type="entry name" value="SERINE/THREONINE-PROTEIN KINASE"/>
    <property type="match status" value="1"/>
</dbReference>
<name>I7LWJ4_TETTS</name>
<feature type="binding site" evidence="3">
    <location>
        <position position="190"/>
    </location>
    <ligand>
        <name>ATP</name>
        <dbReference type="ChEBI" id="CHEBI:30616"/>
    </ligand>
</feature>
<dbReference type="InterPro" id="IPR000719">
    <property type="entry name" value="Prot_kinase_dom"/>
</dbReference>
<dbReference type="PROSITE" id="PS50011">
    <property type="entry name" value="PROTEIN_KINASE_DOM"/>
    <property type="match status" value="1"/>
</dbReference>
<evidence type="ECO:0000256" key="1">
    <source>
        <dbReference type="ARBA" id="ARBA00022741"/>
    </source>
</evidence>
<keyword evidence="1 3" id="KW-0547">Nucleotide-binding</keyword>
<dbReference type="GO" id="GO:0004672">
    <property type="term" value="F:protein kinase activity"/>
    <property type="evidence" value="ECO:0007669"/>
    <property type="project" value="InterPro"/>
</dbReference>
<evidence type="ECO:0000259" key="5">
    <source>
        <dbReference type="PROSITE" id="PS50011"/>
    </source>
</evidence>
<keyword evidence="6" id="KW-0418">Kinase</keyword>
<keyword evidence="2 3" id="KW-0067">ATP-binding</keyword>
<dbReference type="InterPro" id="IPR017441">
    <property type="entry name" value="Protein_kinase_ATP_BS"/>
</dbReference>
<dbReference type="SMART" id="SM00220">
    <property type="entry name" value="S_TKc"/>
    <property type="match status" value="1"/>
</dbReference>
<feature type="domain" description="Protein kinase" evidence="5">
    <location>
        <begin position="161"/>
        <end position="428"/>
    </location>
</feature>